<name>A0A6N9NGZ7_9FLAO</name>
<organism evidence="3 4">
    <name type="scientific">Acidiluteibacter ferrifornacis</name>
    <dbReference type="NCBI Taxonomy" id="2692424"/>
    <lineage>
        <taxon>Bacteria</taxon>
        <taxon>Pseudomonadati</taxon>
        <taxon>Bacteroidota</taxon>
        <taxon>Flavobacteriia</taxon>
        <taxon>Flavobacteriales</taxon>
        <taxon>Cryomorphaceae</taxon>
        <taxon>Acidiluteibacter</taxon>
    </lineage>
</organism>
<evidence type="ECO:0000313" key="3">
    <source>
        <dbReference type="EMBL" id="NBG65938.1"/>
    </source>
</evidence>
<dbReference type="Proteomes" id="UP000470771">
    <property type="component" value="Unassembled WGS sequence"/>
</dbReference>
<dbReference type="EMBL" id="WWNE01000006">
    <property type="protein sequence ID" value="NBG65938.1"/>
    <property type="molecule type" value="Genomic_DNA"/>
</dbReference>
<sequence>MNLRSLLFSLLIFTSFIALAQKPKVENLPNFKQKRIHFGFSLGLNNAGYTLDRKQIDVKSDSLLRLDVESQSGFNLGIVSALHFNEFFSLRFVPTLSFAQRNLNYTFNNPSTGESEVLIKPLESTNIELPLLFKYRSQRLNNFAAYLIAGGKYVIDLASNEDVNNADLRELIVKQQSQYVAAEVGIGTDFFLPYFKFSIEGKMSYGIKNIIVRDNTIFSNPIERMLPKMFILSLHFEG</sequence>
<dbReference type="Pfam" id="PF13568">
    <property type="entry name" value="OMP_b-brl_2"/>
    <property type="match status" value="1"/>
</dbReference>
<protein>
    <submittedName>
        <fullName evidence="3">Outer membrane beta-barrel protein</fullName>
    </submittedName>
</protein>
<evidence type="ECO:0000256" key="1">
    <source>
        <dbReference type="SAM" id="SignalP"/>
    </source>
</evidence>
<evidence type="ECO:0000313" key="4">
    <source>
        <dbReference type="Proteomes" id="UP000470771"/>
    </source>
</evidence>
<dbReference type="InterPro" id="IPR025665">
    <property type="entry name" value="Beta-barrel_OMP_2"/>
</dbReference>
<evidence type="ECO:0000259" key="2">
    <source>
        <dbReference type="Pfam" id="PF13568"/>
    </source>
</evidence>
<proteinExistence type="predicted"/>
<dbReference type="AlphaFoldDB" id="A0A6N9NGZ7"/>
<reference evidence="3 4" key="1">
    <citation type="submission" date="2019-12" db="EMBL/GenBank/DDBJ databases">
        <authorList>
            <person name="Zhao J."/>
        </authorList>
    </citation>
    <scope>NUCLEOTIDE SEQUENCE [LARGE SCALE GENOMIC DNA]</scope>
    <source>
        <strain evidence="3 4">S-15</strain>
    </source>
</reference>
<comment type="caution">
    <text evidence="3">The sequence shown here is derived from an EMBL/GenBank/DDBJ whole genome shotgun (WGS) entry which is preliminary data.</text>
</comment>
<feature type="domain" description="Outer membrane protein beta-barrel" evidence="2">
    <location>
        <begin position="31"/>
        <end position="211"/>
    </location>
</feature>
<feature type="signal peptide" evidence="1">
    <location>
        <begin position="1"/>
        <end position="20"/>
    </location>
</feature>
<keyword evidence="1" id="KW-0732">Signal</keyword>
<feature type="chain" id="PRO_5027112848" evidence="1">
    <location>
        <begin position="21"/>
        <end position="238"/>
    </location>
</feature>
<keyword evidence="4" id="KW-1185">Reference proteome</keyword>
<accession>A0A6N9NGZ7</accession>
<gene>
    <name evidence="3" type="ORF">GQN54_07385</name>
</gene>